<comment type="caution">
    <text evidence="1">The sequence shown here is derived from an EMBL/GenBank/DDBJ whole genome shotgun (WGS) entry which is preliminary data.</text>
</comment>
<dbReference type="EMBL" id="QJKJ01000123">
    <property type="protein sequence ID" value="RDY14166.1"/>
    <property type="molecule type" value="Genomic_DNA"/>
</dbReference>
<protein>
    <submittedName>
        <fullName evidence="1">Uncharacterized protein</fullName>
    </submittedName>
</protein>
<feature type="non-terminal residue" evidence="1">
    <location>
        <position position="1"/>
    </location>
</feature>
<gene>
    <name evidence="1" type="ORF">CR513_00815</name>
</gene>
<accession>A0A371IGF8</accession>
<evidence type="ECO:0000313" key="1">
    <source>
        <dbReference type="EMBL" id="RDY14166.1"/>
    </source>
</evidence>
<sequence length="90" mass="10345">MEGNTHHIHFKNSCNPMTFYLKGHAHRPHNKMGLSSPSLVNEYPFTRLFCHSPNYSSLRIFGCVLCPSSSTRTYQALIAPQDIYSYSFFL</sequence>
<evidence type="ECO:0000313" key="2">
    <source>
        <dbReference type="Proteomes" id="UP000257109"/>
    </source>
</evidence>
<keyword evidence="2" id="KW-1185">Reference proteome</keyword>
<organism evidence="1 2">
    <name type="scientific">Mucuna pruriens</name>
    <name type="common">Velvet bean</name>
    <name type="synonym">Dolichos pruriens</name>
    <dbReference type="NCBI Taxonomy" id="157652"/>
    <lineage>
        <taxon>Eukaryota</taxon>
        <taxon>Viridiplantae</taxon>
        <taxon>Streptophyta</taxon>
        <taxon>Embryophyta</taxon>
        <taxon>Tracheophyta</taxon>
        <taxon>Spermatophyta</taxon>
        <taxon>Magnoliopsida</taxon>
        <taxon>eudicotyledons</taxon>
        <taxon>Gunneridae</taxon>
        <taxon>Pentapetalae</taxon>
        <taxon>rosids</taxon>
        <taxon>fabids</taxon>
        <taxon>Fabales</taxon>
        <taxon>Fabaceae</taxon>
        <taxon>Papilionoideae</taxon>
        <taxon>50 kb inversion clade</taxon>
        <taxon>NPAAA clade</taxon>
        <taxon>indigoferoid/millettioid clade</taxon>
        <taxon>Phaseoleae</taxon>
        <taxon>Mucuna</taxon>
    </lineage>
</organism>
<dbReference type="AlphaFoldDB" id="A0A371IGF8"/>
<dbReference type="Proteomes" id="UP000257109">
    <property type="component" value="Unassembled WGS sequence"/>
</dbReference>
<name>A0A371IGF8_MUCPR</name>
<reference evidence="1" key="1">
    <citation type="submission" date="2018-05" db="EMBL/GenBank/DDBJ databases">
        <title>Draft genome of Mucuna pruriens seed.</title>
        <authorList>
            <person name="Nnadi N.E."/>
            <person name="Vos R."/>
            <person name="Hasami M.H."/>
            <person name="Devisetty U.K."/>
            <person name="Aguiy J.C."/>
        </authorList>
    </citation>
    <scope>NUCLEOTIDE SEQUENCE [LARGE SCALE GENOMIC DNA]</scope>
    <source>
        <strain evidence="1">JCA_2017</strain>
    </source>
</reference>
<proteinExistence type="predicted"/>